<protein>
    <recommendedName>
        <fullName evidence="1">Hypervirulence associated protein TUDOR domain-containing protein</fullName>
    </recommendedName>
</protein>
<organism evidence="2 3">
    <name type="scientific">Roseibium hamelinense</name>
    <dbReference type="NCBI Taxonomy" id="150831"/>
    <lineage>
        <taxon>Bacteria</taxon>
        <taxon>Pseudomonadati</taxon>
        <taxon>Pseudomonadota</taxon>
        <taxon>Alphaproteobacteria</taxon>
        <taxon>Hyphomicrobiales</taxon>
        <taxon>Stappiaceae</taxon>
        <taxon>Roseibium</taxon>
    </lineage>
</organism>
<dbReference type="EMBL" id="VLLF01000015">
    <property type="protein sequence ID" value="TWI79519.1"/>
    <property type="molecule type" value="Genomic_DNA"/>
</dbReference>
<dbReference type="InterPro" id="IPR021331">
    <property type="entry name" value="Hva1_TUDOR"/>
</dbReference>
<dbReference type="AlphaFoldDB" id="A0A562SE40"/>
<evidence type="ECO:0000259" key="1">
    <source>
        <dbReference type="Pfam" id="PF11160"/>
    </source>
</evidence>
<name>A0A562SE40_9HYPH</name>
<comment type="caution">
    <text evidence="2">The sequence shown here is derived from an EMBL/GenBank/DDBJ whole genome shotgun (WGS) entry which is preliminary data.</text>
</comment>
<dbReference type="RefSeq" id="WP_145347642.1">
    <property type="nucleotide sequence ID" value="NZ_SMLY01000046.1"/>
</dbReference>
<accession>A0A562SE40</accession>
<dbReference type="Proteomes" id="UP000320593">
    <property type="component" value="Unassembled WGS sequence"/>
</dbReference>
<dbReference type="OrthoDB" id="283968at2"/>
<gene>
    <name evidence="2" type="ORF">JM93_04358</name>
</gene>
<dbReference type="Pfam" id="PF11160">
    <property type="entry name" value="Hva1_TUDOR"/>
    <property type="match status" value="1"/>
</dbReference>
<keyword evidence="3" id="KW-1185">Reference proteome</keyword>
<proteinExistence type="predicted"/>
<evidence type="ECO:0000313" key="3">
    <source>
        <dbReference type="Proteomes" id="UP000320593"/>
    </source>
</evidence>
<feature type="domain" description="Hypervirulence associated protein TUDOR" evidence="1">
    <location>
        <begin position="11"/>
        <end position="72"/>
    </location>
</feature>
<reference evidence="2 3" key="1">
    <citation type="submission" date="2019-07" db="EMBL/GenBank/DDBJ databases">
        <title>Genomic Encyclopedia of Archaeal and Bacterial Type Strains, Phase II (KMG-II): from individual species to whole genera.</title>
        <authorList>
            <person name="Goeker M."/>
        </authorList>
    </citation>
    <scope>NUCLEOTIDE SEQUENCE [LARGE SCALE GENOMIC DNA]</scope>
    <source>
        <strain evidence="2 3">ATCC BAA-252</strain>
    </source>
</reference>
<evidence type="ECO:0000313" key="2">
    <source>
        <dbReference type="EMBL" id="TWI79519.1"/>
    </source>
</evidence>
<sequence>MTEKHEPFSKGDRVAWNWGEGTGEATVVDTHTEDICLNIKGTDVKRRATPEDPAYTLRQDDGDRVLKSGSELTLIKKGDGK</sequence>